<feature type="domain" description="EGF-like" evidence="6">
    <location>
        <begin position="42"/>
        <end position="74"/>
    </location>
</feature>
<dbReference type="AlphaFoldDB" id="A0A8C0FPE2"/>
<dbReference type="GO" id="GO:0009986">
    <property type="term" value="C:cell surface"/>
    <property type="evidence" value="ECO:0007669"/>
    <property type="project" value="TreeGrafter"/>
</dbReference>
<protein>
    <recommendedName>
        <fullName evidence="6">EGF-like domain-containing protein</fullName>
    </recommendedName>
</protein>
<dbReference type="PANTHER" id="PTHR14949">
    <property type="entry name" value="EGF-LIKE-DOMAIN, MULTIPLE 7, 8"/>
    <property type="match status" value="1"/>
</dbReference>
<dbReference type="Pfam" id="PF07974">
    <property type="entry name" value="EGF_2"/>
    <property type="match status" value="1"/>
</dbReference>
<feature type="domain" description="EGF-like" evidence="6">
    <location>
        <begin position="126"/>
        <end position="157"/>
    </location>
</feature>
<keyword evidence="8" id="KW-1185">Reference proteome</keyword>
<dbReference type="SUPFAM" id="SSF57196">
    <property type="entry name" value="EGF/Laminin"/>
    <property type="match status" value="2"/>
</dbReference>
<evidence type="ECO:0000256" key="3">
    <source>
        <dbReference type="ARBA" id="ARBA00022737"/>
    </source>
</evidence>
<feature type="disulfide bond" evidence="5">
    <location>
        <begin position="64"/>
        <end position="73"/>
    </location>
</feature>
<feature type="domain" description="EGF-like" evidence="6">
    <location>
        <begin position="90"/>
        <end position="125"/>
    </location>
</feature>
<evidence type="ECO:0000313" key="7">
    <source>
        <dbReference type="Ensembl" id="ENSBOBP00000018347.1"/>
    </source>
</evidence>
<feature type="disulfide bond" evidence="5">
    <location>
        <begin position="115"/>
        <end position="124"/>
    </location>
</feature>
<keyword evidence="3" id="KW-0677">Repeat</keyword>
<dbReference type="InterPro" id="IPR013111">
    <property type="entry name" value="EGF_extracell"/>
</dbReference>
<dbReference type="PANTHER" id="PTHR14949:SF53">
    <property type="entry name" value="VON WILLEBRAND FACTOR D AND EGF DOMAIN-CONTAINING PROTEIN"/>
    <property type="match status" value="1"/>
</dbReference>
<dbReference type="GO" id="GO:0005576">
    <property type="term" value="C:extracellular region"/>
    <property type="evidence" value="ECO:0007669"/>
    <property type="project" value="TreeGrafter"/>
</dbReference>
<dbReference type="FunFam" id="2.10.25.10:FF:000590">
    <property type="entry name" value="von Willebrand factor D and EGF domains"/>
    <property type="match status" value="1"/>
</dbReference>
<feature type="disulfide bond" evidence="5">
    <location>
        <begin position="129"/>
        <end position="139"/>
    </location>
</feature>
<dbReference type="Pfam" id="PF00008">
    <property type="entry name" value="EGF"/>
    <property type="match status" value="1"/>
</dbReference>
<dbReference type="Gene3D" id="2.10.25.10">
    <property type="entry name" value="Laminin"/>
    <property type="match status" value="4"/>
</dbReference>
<keyword evidence="4 5" id="KW-1015">Disulfide bond</keyword>
<evidence type="ECO:0000313" key="8">
    <source>
        <dbReference type="Proteomes" id="UP000694567"/>
    </source>
</evidence>
<dbReference type="Proteomes" id="UP000694567">
    <property type="component" value="Unplaced"/>
</dbReference>
<evidence type="ECO:0000256" key="5">
    <source>
        <dbReference type="PROSITE-ProRule" id="PRU00076"/>
    </source>
</evidence>
<dbReference type="PROSITE" id="PS50026">
    <property type="entry name" value="EGF_3"/>
    <property type="match status" value="3"/>
</dbReference>
<dbReference type="InterPro" id="IPR050969">
    <property type="entry name" value="Dev_Signal_Modulators"/>
</dbReference>
<feature type="disulfide bond" evidence="5">
    <location>
        <begin position="147"/>
        <end position="156"/>
    </location>
</feature>
<dbReference type="PROSITE" id="PS00022">
    <property type="entry name" value="EGF_1"/>
    <property type="match status" value="3"/>
</dbReference>
<evidence type="ECO:0000256" key="4">
    <source>
        <dbReference type="ARBA" id="ARBA00023157"/>
    </source>
</evidence>
<dbReference type="GO" id="GO:0005102">
    <property type="term" value="F:signaling receptor binding"/>
    <property type="evidence" value="ECO:0007669"/>
    <property type="project" value="TreeGrafter"/>
</dbReference>
<dbReference type="SMART" id="SM00181">
    <property type="entry name" value="EGF"/>
    <property type="match status" value="4"/>
</dbReference>
<evidence type="ECO:0000256" key="1">
    <source>
        <dbReference type="ARBA" id="ARBA00022536"/>
    </source>
</evidence>
<evidence type="ECO:0000256" key="2">
    <source>
        <dbReference type="ARBA" id="ARBA00022729"/>
    </source>
</evidence>
<evidence type="ECO:0000259" key="6">
    <source>
        <dbReference type="PROSITE" id="PS50026"/>
    </source>
</evidence>
<dbReference type="InterPro" id="IPR000742">
    <property type="entry name" value="EGF"/>
</dbReference>
<sequence>MPPTLPDPVSAAMCDPVCLNGGSCTKPNVCLCPHGFFGAQCQNAVCSPPCKNGGHCMRNNVCTCPDGYTGRRCEKSKPVLKSFQDPKITNKLLCNQLNPRCMNGGRCVGPNICSCPSGWRGKRCNTPVCSQKCLFGGKCVLPNVCSCRPGYTGVLCGKKIQVRVESKHYHRYSNWGVII</sequence>
<keyword evidence="2" id="KW-0732">Signal</keyword>
<dbReference type="Pfam" id="PF12661">
    <property type="entry name" value="hEGF"/>
    <property type="match status" value="2"/>
</dbReference>
<comment type="caution">
    <text evidence="5">Lacks conserved residue(s) required for the propagation of feature annotation.</text>
</comment>
<feature type="disulfide bond" evidence="5">
    <location>
        <begin position="46"/>
        <end position="56"/>
    </location>
</feature>
<accession>A0A8C0FPE2</accession>
<dbReference type="PROSITE" id="PS01186">
    <property type="entry name" value="EGF_2"/>
    <property type="match status" value="3"/>
</dbReference>
<dbReference type="InterPro" id="IPR013032">
    <property type="entry name" value="EGF-like_CS"/>
</dbReference>
<dbReference type="Ensembl" id="ENSBOBT00000018764.1">
    <property type="protein sequence ID" value="ENSBOBP00000018347.1"/>
    <property type="gene ID" value="ENSBOBG00000011329.1"/>
</dbReference>
<proteinExistence type="predicted"/>
<organism evidence="7 8">
    <name type="scientific">Bubo bubo</name>
    <name type="common">Eurasian eagle-owl</name>
    <name type="synonym">Strix bubo</name>
    <dbReference type="NCBI Taxonomy" id="30461"/>
    <lineage>
        <taxon>Eukaryota</taxon>
        <taxon>Metazoa</taxon>
        <taxon>Chordata</taxon>
        <taxon>Craniata</taxon>
        <taxon>Vertebrata</taxon>
        <taxon>Euteleostomi</taxon>
        <taxon>Archelosauria</taxon>
        <taxon>Archosauria</taxon>
        <taxon>Dinosauria</taxon>
        <taxon>Saurischia</taxon>
        <taxon>Theropoda</taxon>
        <taxon>Coelurosauria</taxon>
        <taxon>Aves</taxon>
        <taxon>Neognathae</taxon>
        <taxon>Neoaves</taxon>
        <taxon>Telluraves</taxon>
        <taxon>Strigiformes</taxon>
        <taxon>Strigidae</taxon>
        <taxon>Bubo</taxon>
    </lineage>
</organism>
<name>A0A8C0FPE2_BUBBB</name>
<keyword evidence="1 5" id="KW-0245">EGF-like domain</keyword>
<reference evidence="7" key="2">
    <citation type="submission" date="2025-09" db="UniProtKB">
        <authorList>
            <consortium name="Ensembl"/>
        </authorList>
    </citation>
    <scope>IDENTIFICATION</scope>
</reference>
<reference evidence="7" key="1">
    <citation type="submission" date="2025-08" db="UniProtKB">
        <authorList>
            <consortium name="Ensembl"/>
        </authorList>
    </citation>
    <scope>IDENTIFICATION</scope>
</reference>